<keyword evidence="3" id="KW-1185">Reference proteome</keyword>
<name>A0A923MBG0_9BURK</name>
<reference evidence="2" key="1">
    <citation type="submission" date="2020-08" db="EMBL/GenBank/DDBJ databases">
        <title>Ramlibacter sp. GTP1 16S ribosomal RNA gene genome sequencing and assembly.</title>
        <authorList>
            <person name="Kang M."/>
        </authorList>
    </citation>
    <scope>NUCLEOTIDE SEQUENCE</scope>
    <source>
        <strain evidence="2">GTP1</strain>
    </source>
</reference>
<evidence type="ECO:0000313" key="2">
    <source>
        <dbReference type="EMBL" id="MBC5765992.1"/>
    </source>
</evidence>
<feature type="signal peptide" evidence="1">
    <location>
        <begin position="1"/>
        <end position="28"/>
    </location>
</feature>
<accession>A0A923MBG0</accession>
<dbReference type="EMBL" id="JACORU010000005">
    <property type="protein sequence ID" value="MBC5765992.1"/>
    <property type="molecule type" value="Genomic_DNA"/>
</dbReference>
<dbReference type="PANTHER" id="PTHR35271:SF1">
    <property type="entry name" value="ABC TRANSPORTER, SUBSTRATE-BINDING LIPOPROTEIN"/>
    <property type="match status" value="1"/>
</dbReference>
<protein>
    <submittedName>
        <fullName evidence="2">ABC transporter substrate-binding protein</fullName>
    </submittedName>
</protein>
<dbReference type="SUPFAM" id="SSF53822">
    <property type="entry name" value="Periplasmic binding protein-like I"/>
    <property type="match status" value="1"/>
</dbReference>
<dbReference type="Pfam" id="PF04392">
    <property type="entry name" value="ABC_sub_bind"/>
    <property type="match status" value="1"/>
</dbReference>
<dbReference type="RefSeq" id="WP_187082455.1">
    <property type="nucleotide sequence ID" value="NZ_JACORU010000005.1"/>
</dbReference>
<feature type="chain" id="PRO_5037180662" evidence="1">
    <location>
        <begin position="29"/>
        <end position="334"/>
    </location>
</feature>
<dbReference type="InterPro" id="IPR007487">
    <property type="entry name" value="ABC_transpt-TYRBP-like"/>
</dbReference>
<comment type="caution">
    <text evidence="2">The sequence shown here is derived from an EMBL/GenBank/DDBJ whole genome shotgun (WGS) entry which is preliminary data.</text>
</comment>
<gene>
    <name evidence="2" type="ORF">H8R02_16110</name>
</gene>
<dbReference type="CDD" id="cd06325">
    <property type="entry name" value="PBP1_ABC_unchar_transporter"/>
    <property type="match status" value="1"/>
</dbReference>
<proteinExistence type="predicted"/>
<dbReference type="Proteomes" id="UP000596827">
    <property type="component" value="Unassembled WGS sequence"/>
</dbReference>
<dbReference type="Gene3D" id="3.40.50.2300">
    <property type="match status" value="2"/>
</dbReference>
<sequence length="334" mass="35370">MDAIAMPCRRRYMAGLAAVGVAPGLALAQARAAPRRIGYLSLYSAGSTIATTQQEMFRTALRNAGVPEGPIVTIEWRFAEGRAERLASLAAELVAARVELIVAVFQQAIVAARAATETVPIVALGALLPTEAGFAKSLAQPGGNVTGTVYFSRGVVDKLYELLREAVPRARRIAVLGNPDAPTAARYGAASEEAAARLGLAIEFVHVRRQADVAAALRQVAAARPDALFINGDASINPSMGAIAAFAIERKLPTFGTALVHVREGALLYFGPHLEEMVNRVGSFVARILRGASPATLPMEEPARYELVINSKTAAALGWQPPPALQARVDRFVE</sequence>
<dbReference type="PANTHER" id="PTHR35271">
    <property type="entry name" value="ABC TRANSPORTER, SUBSTRATE-BINDING LIPOPROTEIN-RELATED"/>
    <property type="match status" value="1"/>
</dbReference>
<keyword evidence="1" id="KW-0732">Signal</keyword>
<dbReference type="InterPro" id="IPR028082">
    <property type="entry name" value="Peripla_BP_I"/>
</dbReference>
<evidence type="ECO:0000256" key="1">
    <source>
        <dbReference type="SAM" id="SignalP"/>
    </source>
</evidence>
<organism evidence="2 3">
    <name type="scientific">Ramlibacter albus</name>
    <dbReference type="NCBI Taxonomy" id="2079448"/>
    <lineage>
        <taxon>Bacteria</taxon>
        <taxon>Pseudomonadati</taxon>
        <taxon>Pseudomonadota</taxon>
        <taxon>Betaproteobacteria</taxon>
        <taxon>Burkholderiales</taxon>
        <taxon>Comamonadaceae</taxon>
        <taxon>Ramlibacter</taxon>
    </lineage>
</organism>
<dbReference type="AlphaFoldDB" id="A0A923MBG0"/>
<evidence type="ECO:0000313" key="3">
    <source>
        <dbReference type="Proteomes" id="UP000596827"/>
    </source>
</evidence>